<evidence type="ECO:0000313" key="3">
    <source>
        <dbReference type="EMBL" id="HIS31089.1"/>
    </source>
</evidence>
<reference evidence="3" key="1">
    <citation type="submission" date="2020-10" db="EMBL/GenBank/DDBJ databases">
        <authorList>
            <person name="Gilroy R."/>
        </authorList>
    </citation>
    <scope>NUCLEOTIDE SEQUENCE</scope>
    <source>
        <strain evidence="3">CHK190-19873</strain>
    </source>
</reference>
<dbReference type="EMBL" id="DVIQ01000027">
    <property type="protein sequence ID" value="HIS31089.1"/>
    <property type="molecule type" value="Genomic_DNA"/>
</dbReference>
<dbReference type="InterPro" id="IPR010982">
    <property type="entry name" value="Lambda_DNA-bd_dom_sf"/>
</dbReference>
<dbReference type="SMART" id="SM00530">
    <property type="entry name" value="HTH_XRE"/>
    <property type="match status" value="1"/>
</dbReference>
<dbReference type="SUPFAM" id="SSF47413">
    <property type="entry name" value="lambda repressor-like DNA-binding domains"/>
    <property type="match status" value="1"/>
</dbReference>
<evidence type="ECO:0000313" key="4">
    <source>
        <dbReference type="Proteomes" id="UP000823935"/>
    </source>
</evidence>
<feature type="domain" description="HTH cro/C1-type" evidence="2">
    <location>
        <begin position="22"/>
        <end position="78"/>
    </location>
</feature>
<comment type="caution">
    <text evidence="3">The sequence shown here is derived from an EMBL/GenBank/DDBJ whole genome shotgun (WGS) entry which is preliminary data.</text>
</comment>
<reference evidence="3" key="2">
    <citation type="journal article" date="2021" name="PeerJ">
        <title>Extensive microbial diversity within the chicken gut microbiome revealed by metagenomics and culture.</title>
        <authorList>
            <person name="Gilroy R."/>
            <person name="Ravi A."/>
            <person name="Getino M."/>
            <person name="Pursley I."/>
            <person name="Horton D.L."/>
            <person name="Alikhan N.F."/>
            <person name="Baker D."/>
            <person name="Gharbi K."/>
            <person name="Hall N."/>
            <person name="Watson M."/>
            <person name="Adriaenssens E.M."/>
            <person name="Foster-Nyarko E."/>
            <person name="Jarju S."/>
            <person name="Secka A."/>
            <person name="Antonio M."/>
            <person name="Oren A."/>
            <person name="Chaudhuri R.R."/>
            <person name="La Ragione R."/>
            <person name="Hildebrand F."/>
            <person name="Pallen M.J."/>
        </authorList>
    </citation>
    <scope>NUCLEOTIDE SEQUENCE</scope>
    <source>
        <strain evidence="3">CHK190-19873</strain>
    </source>
</reference>
<protein>
    <submittedName>
        <fullName evidence="3">Helix-turn-helix transcriptional regulator</fullName>
    </submittedName>
</protein>
<dbReference type="PANTHER" id="PTHR46797">
    <property type="entry name" value="HTH-TYPE TRANSCRIPTIONAL REGULATOR"/>
    <property type="match status" value="1"/>
</dbReference>
<keyword evidence="1" id="KW-0238">DNA-binding</keyword>
<organism evidence="3 4">
    <name type="scientific">Candidatus Limivivens intestinipullorum</name>
    <dbReference type="NCBI Taxonomy" id="2840858"/>
    <lineage>
        <taxon>Bacteria</taxon>
        <taxon>Bacillati</taxon>
        <taxon>Bacillota</taxon>
        <taxon>Clostridia</taxon>
        <taxon>Lachnospirales</taxon>
        <taxon>Lachnospiraceae</taxon>
        <taxon>Lachnospiraceae incertae sedis</taxon>
        <taxon>Candidatus Limivivens</taxon>
    </lineage>
</organism>
<dbReference type="AlphaFoldDB" id="A0A9D1ERZ0"/>
<dbReference type="CDD" id="cd00093">
    <property type="entry name" value="HTH_XRE"/>
    <property type="match status" value="1"/>
</dbReference>
<sequence>MSRRKELSFENKDYYYQIALNITYYRRKAGLTQEQLAEKSDISRSFLSAIEAPNMIKVFSLEVLFRLAKALEVEPARLLERNQ</sequence>
<dbReference type="GO" id="GO:0005829">
    <property type="term" value="C:cytosol"/>
    <property type="evidence" value="ECO:0007669"/>
    <property type="project" value="TreeGrafter"/>
</dbReference>
<dbReference type="PROSITE" id="PS50943">
    <property type="entry name" value="HTH_CROC1"/>
    <property type="match status" value="1"/>
</dbReference>
<dbReference type="Gene3D" id="1.10.260.40">
    <property type="entry name" value="lambda repressor-like DNA-binding domains"/>
    <property type="match status" value="1"/>
</dbReference>
<gene>
    <name evidence="3" type="ORF">IAB44_06025</name>
</gene>
<evidence type="ECO:0000256" key="1">
    <source>
        <dbReference type="ARBA" id="ARBA00023125"/>
    </source>
</evidence>
<dbReference type="PANTHER" id="PTHR46797:SF1">
    <property type="entry name" value="METHYLPHOSPHONATE SYNTHASE"/>
    <property type="match status" value="1"/>
</dbReference>
<accession>A0A9D1ERZ0</accession>
<dbReference type="Proteomes" id="UP000823935">
    <property type="component" value="Unassembled WGS sequence"/>
</dbReference>
<dbReference type="Pfam" id="PF01381">
    <property type="entry name" value="HTH_3"/>
    <property type="match status" value="1"/>
</dbReference>
<evidence type="ECO:0000259" key="2">
    <source>
        <dbReference type="PROSITE" id="PS50943"/>
    </source>
</evidence>
<name>A0A9D1ERZ0_9FIRM</name>
<dbReference type="InterPro" id="IPR050807">
    <property type="entry name" value="TransReg_Diox_bact_type"/>
</dbReference>
<dbReference type="GO" id="GO:0003677">
    <property type="term" value="F:DNA binding"/>
    <property type="evidence" value="ECO:0007669"/>
    <property type="project" value="UniProtKB-KW"/>
</dbReference>
<dbReference type="GO" id="GO:0003700">
    <property type="term" value="F:DNA-binding transcription factor activity"/>
    <property type="evidence" value="ECO:0007669"/>
    <property type="project" value="TreeGrafter"/>
</dbReference>
<proteinExistence type="predicted"/>
<dbReference type="InterPro" id="IPR001387">
    <property type="entry name" value="Cro/C1-type_HTH"/>
</dbReference>